<comment type="caution">
    <text evidence="1">The sequence shown here is derived from an EMBL/GenBank/DDBJ whole genome shotgun (WGS) entry which is preliminary data.</text>
</comment>
<proteinExistence type="predicted"/>
<evidence type="ECO:0000313" key="2">
    <source>
        <dbReference type="Proteomes" id="UP001597058"/>
    </source>
</evidence>
<organism evidence="1 2">
    <name type="scientific">Streptomyces kaempferi</name>
    <dbReference type="NCBI Taxonomy" id="333725"/>
    <lineage>
        <taxon>Bacteria</taxon>
        <taxon>Bacillati</taxon>
        <taxon>Actinomycetota</taxon>
        <taxon>Actinomycetes</taxon>
        <taxon>Kitasatosporales</taxon>
        <taxon>Streptomycetaceae</taxon>
        <taxon>Streptomyces</taxon>
    </lineage>
</organism>
<evidence type="ECO:0000313" key="1">
    <source>
        <dbReference type="EMBL" id="MFD1308537.1"/>
    </source>
</evidence>
<dbReference type="Proteomes" id="UP001597058">
    <property type="component" value="Unassembled WGS sequence"/>
</dbReference>
<reference evidence="2" key="1">
    <citation type="journal article" date="2019" name="Int. J. Syst. Evol. Microbiol.">
        <title>The Global Catalogue of Microorganisms (GCM) 10K type strain sequencing project: providing services to taxonomists for standard genome sequencing and annotation.</title>
        <authorList>
            <consortium name="The Broad Institute Genomics Platform"/>
            <consortium name="The Broad Institute Genome Sequencing Center for Infectious Disease"/>
            <person name="Wu L."/>
            <person name="Ma J."/>
        </authorList>
    </citation>
    <scope>NUCLEOTIDE SEQUENCE [LARGE SCALE GENOMIC DNA]</scope>
    <source>
        <strain evidence="2">CGMCC 4.7020</strain>
    </source>
</reference>
<protein>
    <submittedName>
        <fullName evidence="1">Uncharacterized protein</fullName>
    </submittedName>
</protein>
<sequence>MVAELPLDTAGLAGTFDAEAFVARRVAGIYEPRRALPRTPPATFRVDLPPVR</sequence>
<dbReference type="EMBL" id="JBHTMM010000028">
    <property type="protein sequence ID" value="MFD1308537.1"/>
    <property type="molecule type" value="Genomic_DNA"/>
</dbReference>
<gene>
    <name evidence="1" type="ORF">ACFQ5X_22110</name>
</gene>
<accession>A0ABW3XG08</accession>
<keyword evidence="2" id="KW-1185">Reference proteome</keyword>
<dbReference type="RefSeq" id="WP_329527647.1">
    <property type="nucleotide sequence ID" value="NZ_JBHSKH010000023.1"/>
</dbReference>
<name>A0ABW3XG08_9ACTN</name>